<dbReference type="PANTHER" id="PTHR11586:SF37">
    <property type="entry name" value="TRNA-BINDING DOMAIN-CONTAINING PROTEIN"/>
    <property type="match status" value="1"/>
</dbReference>
<dbReference type="InterPro" id="IPR002547">
    <property type="entry name" value="tRNA-bd_dom"/>
</dbReference>
<evidence type="ECO:0000256" key="3">
    <source>
        <dbReference type="ARBA" id="ARBA00011738"/>
    </source>
</evidence>
<evidence type="ECO:0000256" key="7">
    <source>
        <dbReference type="ARBA" id="ARBA00022555"/>
    </source>
</evidence>
<proteinExistence type="predicted"/>
<dbReference type="Gene3D" id="2.40.50.140">
    <property type="entry name" value="Nucleic acid-binding proteins"/>
    <property type="match status" value="1"/>
</dbReference>
<evidence type="ECO:0000256" key="8">
    <source>
        <dbReference type="ARBA" id="ARBA00022598"/>
    </source>
</evidence>
<evidence type="ECO:0000256" key="14">
    <source>
        <dbReference type="ARBA" id="ARBA00030904"/>
    </source>
</evidence>
<keyword evidence="7 16" id="KW-0820">tRNA-binding</keyword>
<dbReference type="STRING" id="1798513.A3A40_02455"/>
<dbReference type="Proteomes" id="UP000178427">
    <property type="component" value="Unassembled WGS sequence"/>
</dbReference>
<evidence type="ECO:0000256" key="4">
    <source>
        <dbReference type="ARBA" id="ARBA00012838"/>
    </source>
</evidence>
<dbReference type="GO" id="GO:0000049">
    <property type="term" value="F:tRNA binding"/>
    <property type="evidence" value="ECO:0007669"/>
    <property type="project" value="UniProtKB-UniRule"/>
</dbReference>
<dbReference type="PANTHER" id="PTHR11586">
    <property type="entry name" value="TRNA-AMINOACYLATION COFACTOR ARC1 FAMILY MEMBER"/>
    <property type="match status" value="1"/>
</dbReference>
<accession>A0A1F6EJH6</accession>
<dbReference type="FunFam" id="2.40.50.140:FF:000042">
    <property type="entry name" value="Methionine--tRNA ligase"/>
    <property type="match status" value="1"/>
</dbReference>
<comment type="caution">
    <text evidence="18">The sequence shown here is derived from an EMBL/GenBank/DDBJ whole genome shotgun (WGS) entry which is preliminary data.</text>
</comment>
<feature type="domain" description="TRNA-binding" evidence="17">
    <location>
        <begin position="6"/>
        <end position="106"/>
    </location>
</feature>
<sequence length="106" mass="11690">MITMDDFKKVEIQIGEIVSVEHIEGSDKLLKLKVNFGDYERQVLSGIKVYFPDPQALVGKRCPFVTNLAPRVMMGLESQAMILATGGVDTPFALFETTGTPGDRVK</sequence>
<gene>
    <name evidence="18" type="ORF">A3A40_02455</name>
</gene>
<comment type="subunit">
    <text evidence="3">Homodimer.</text>
</comment>
<dbReference type="GO" id="GO:0005524">
    <property type="term" value="F:ATP binding"/>
    <property type="evidence" value="ECO:0007669"/>
    <property type="project" value="UniProtKB-KW"/>
</dbReference>
<evidence type="ECO:0000256" key="11">
    <source>
        <dbReference type="ARBA" id="ARBA00022884"/>
    </source>
</evidence>
<dbReference type="InterPro" id="IPR012340">
    <property type="entry name" value="NA-bd_OB-fold"/>
</dbReference>
<dbReference type="EC" id="6.1.1.10" evidence="4"/>
<keyword evidence="11 16" id="KW-0694">RNA-binding</keyword>
<dbReference type="GO" id="GO:0006412">
    <property type="term" value="P:translation"/>
    <property type="evidence" value="ECO:0007669"/>
    <property type="project" value="UniProtKB-KW"/>
</dbReference>
<keyword evidence="13" id="KW-0030">Aminoacyl-tRNA synthetase</keyword>
<comment type="function">
    <text evidence="1">Is required not only for elongation of protein synthesis but also for the initiation of all mRNA translation through initiator tRNA(fMet) aminoacylation.</text>
</comment>
<evidence type="ECO:0000256" key="12">
    <source>
        <dbReference type="ARBA" id="ARBA00022917"/>
    </source>
</evidence>
<comment type="subcellular location">
    <subcellularLocation>
        <location evidence="2">Cytoplasm</location>
    </subcellularLocation>
</comment>
<evidence type="ECO:0000256" key="5">
    <source>
        <dbReference type="ARBA" id="ARBA00018753"/>
    </source>
</evidence>
<dbReference type="AlphaFoldDB" id="A0A1F6EJH6"/>
<evidence type="ECO:0000256" key="1">
    <source>
        <dbReference type="ARBA" id="ARBA00003314"/>
    </source>
</evidence>
<evidence type="ECO:0000256" key="2">
    <source>
        <dbReference type="ARBA" id="ARBA00004496"/>
    </source>
</evidence>
<evidence type="ECO:0000313" key="18">
    <source>
        <dbReference type="EMBL" id="OGG73747.1"/>
    </source>
</evidence>
<dbReference type="PROSITE" id="PS50886">
    <property type="entry name" value="TRBD"/>
    <property type="match status" value="1"/>
</dbReference>
<dbReference type="GO" id="GO:0004825">
    <property type="term" value="F:methionine-tRNA ligase activity"/>
    <property type="evidence" value="ECO:0007669"/>
    <property type="project" value="UniProtKB-EC"/>
</dbReference>
<dbReference type="SUPFAM" id="SSF50249">
    <property type="entry name" value="Nucleic acid-binding proteins"/>
    <property type="match status" value="1"/>
</dbReference>
<keyword evidence="8" id="KW-0436">Ligase</keyword>
<dbReference type="InterPro" id="IPR051270">
    <property type="entry name" value="Tyrosine-tRNA_ligase_regulator"/>
</dbReference>
<evidence type="ECO:0000256" key="10">
    <source>
        <dbReference type="ARBA" id="ARBA00022840"/>
    </source>
</evidence>
<organism evidence="18 19">
    <name type="scientific">Candidatus Kaiserbacteria bacterium RIFCSPLOWO2_01_FULL_54_20</name>
    <dbReference type="NCBI Taxonomy" id="1798513"/>
    <lineage>
        <taxon>Bacteria</taxon>
        <taxon>Candidatus Kaiseribacteriota</taxon>
    </lineage>
</organism>
<evidence type="ECO:0000313" key="19">
    <source>
        <dbReference type="Proteomes" id="UP000178427"/>
    </source>
</evidence>
<keyword evidence="10" id="KW-0067">ATP-binding</keyword>
<keyword evidence="6" id="KW-0963">Cytoplasm</keyword>
<keyword evidence="12" id="KW-0648">Protein biosynthesis</keyword>
<name>A0A1F6EJH6_9BACT</name>
<evidence type="ECO:0000256" key="13">
    <source>
        <dbReference type="ARBA" id="ARBA00023146"/>
    </source>
</evidence>
<evidence type="ECO:0000256" key="9">
    <source>
        <dbReference type="ARBA" id="ARBA00022741"/>
    </source>
</evidence>
<evidence type="ECO:0000259" key="17">
    <source>
        <dbReference type="PROSITE" id="PS50886"/>
    </source>
</evidence>
<protein>
    <recommendedName>
        <fullName evidence="5">Methionine--tRNA ligase</fullName>
        <ecNumber evidence="4">6.1.1.10</ecNumber>
    </recommendedName>
    <alternativeName>
        <fullName evidence="14">Methionyl-tRNA synthetase</fullName>
    </alternativeName>
</protein>
<reference evidence="18 19" key="1">
    <citation type="journal article" date="2016" name="Nat. Commun.">
        <title>Thousands of microbial genomes shed light on interconnected biogeochemical processes in an aquifer system.</title>
        <authorList>
            <person name="Anantharaman K."/>
            <person name="Brown C.T."/>
            <person name="Hug L.A."/>
            <person name="Sharon I."/>
            <person name="Castelle C.J."/>
            <person name="Probst A.J."/>
            <person name="Thomas B.C."/>
            <person name="Singh A."/>
            <person name="Wilkins M.J."/>
            <person name="Karaoz U."/>
            <person name="Brodie E.L."/>
            <person name="Williams K.H."/>
            <person name="Hubbard S.S."/>
            <person name="Banfield J.F."/>
        </authorList>
    </citation>
    <scope>NUCLEOTIDE SEQUENCE [LARGE SCALE GENOMIC DNA]</scope>
</reference>
<dbReference type="Pfam" id="PF01588">
    <property type="entry name" value="tRNA_bind"/>
    <property type="match status" value="1"/>
</dbReference>
<evidence type="ECO:0000256" key="16">
    <source>
        <dbReference type="PROSITE-ProRule" id="PRU00209"/>
    </source>
</evidence>
<comment type="catalytic activity">
    <reaction evidence="15">
        <text>tRNA(Met) + L-methionine + ATP = L-methionyl-tRNA(Met) + AMP + diphosphate</text>
        <dbReference type="Rhea" id="RHEA:13481"/>
        <dbReference type="Rhea" id="RHEA-COMP:9667"/>
        <dbReference type="Rhea" id="RHEA-COMP:9698"/>
        <dbReference type="ChEBI" id="CHEBI:30616"/>
        <dbReference type="ChEBI" id="CHEBI:33019"/>
        <dbReference type="ChEBI" id="CHEBI:57844"/>
        <dbReference type="ChEBI" id="CHEBI:78442"/>
        <dbReference type="ChEBI" id="CHEBI:78530"/>
        <dbReference type="ChEBI" id="CHEBI:456215"/>
        <dbReference type="EC" id="6.1.1.10"/>
    </reaction>
</comment>
<dbReference type="EMBL" id="MFMA01000040">
    <property type="protein sequence ID" value="OGG73747.1"/>
    <property type="molecule type" value="Genomic_DNA"/>
</dbReference>
<keyword evidence="9" id="KW-0547">Nucleotide-binding</keyword>
<evidence type="ECO:0000256" key="6">
    <source>
        <dbReference type="ARBA" id="ARBA00022490"/>
    </source>
</evidence>
<evidence type="ECO:0000256" key="15">
    <source>
        <dbReference type="ARBA" id="ARBA00047364"/>
    </source>
</evidence>
<dbReference type="GO" id="GO:0005737">
    <property type="term" value="C:cytoplasm"/>
    <property type="evidence" value="ECO:0007669"/>
    <property type="project" value="UniProtKB-SubCell"/>
</dbReference>